<dbReference type="InterPro" id="IPR041298">
    <property type="entry name" value="UBZ3"/>
</dbReference>
<organism evidence="8 9">
    <name type="scientific">Cryptolaemus montrouzieri</name>
    <dbReference type="NCBI Taxonomy" id="559131"/>
    <lineage>
        <taxon>Eukaryota</taxon>
        <taxon>Metazoa</taxon>
        <taxon>Ecdysozoa</taxon>
        <taxon>Arthropoda</taxon>
        <taxon>Hexapoda</taxon>
        <taxon>Insecta</taxon>
        <taxon>Pterygota</taxon>
        <taxon>Neoptera</taxon>
        <taxon>Endopterygota</taxon>
        <taxon>Coleoptera</taxon>
        <taxon>Polyphaga</taxon>
        <taxon>Cucujiformia</taxon>
        <taxon>Coccinelloidea</taxon>
        <taxon>Coccinellidae</taxon>
        <taxon>Scymninae</taxon>
        <taxon>Scymnini</taxon>
        <taxon>Cryptolaemus</taxon>
    </lineage>
</organism>
<keyword evidence="5" id="KW-0234">DNA repair</keyword>
<dbReference type="Proteomes" id="UP001516400">
    <property type="component" value="Unassembled WGS sequence"/>
</dbReference>
<dbReference type="AlphaFoldDB" id="A0ABD2NBI8"/>
<keyword evidence="6" id="KW-0539">Nucleus</keyword>
<dbReference type="PROSITE" id="PS51907">
    <property type="entry name" value="ZF_UBZ3"/>
    <property type="match status" value="2"/>
</dbReference>
<gene>
    <name evidence="8" type="ORF">HHI36_020703</name>
</gene>
<proteinExistence type="predicted"/>
<keyword evidence="2" id="KW-0808">Transferase</keyword>
<dbReference type="GO" id="GO:0046872">
    <property type="term" value="F:metal ion binding"/>
    <property type="evidence" value="ECO:0007669"/>
    <property type="project" value="UniProtKB-KW"/>
</dbReference>
<comment type="caution">
    <text evidence="8">The sequence shown here is derived from an EMBL/GenBank/DDBJ whole genome shotgun (WGS) entry which is preliminary data.</text>
</comment>
<keyword evidence="9" id="KW-1185">Reference proteome</keyword>
<dbReference type="GO" id="GO:0006281">
    <property type="term" value="P:DNA repair"/>
    <property type="evidence" value="ECO:0007669"/>
    <property type="project" value="UniProtKB-KW"/>
</dbReference>
<evidence type="ECO:0000313" key="8">
    <source>
        <dbReference type="EMBL" id="KAL3275972.1"/>
    </source>
</evidence>
<evidence type="ECO:0000313" key="9">
    <source>
        <dbReference type="Proteomes" id="UP001516400"/>
    </source>
</evidence>
<accession>A0ABD2NBI8</accession>
<protein>
    <recommendedName>
        <fullName evidence="7">UBZ3-type domain-containing protein</fullName>
    </recommendedName>
</protein>
<sequence>MINSQIVVSQNNSYRNSPDIFEDLVREFEANTSSAFNESDKNKESDKNNSFFARYFKNVDVKNQGDNTSDERNLETIKVESELIIEETYQRCEECSQNIPINEILSHNDYHFALKLHKENFISNRDNNIEKSSNQNSKKRKSKESIEVFLQNSKLNSEVLTEICNECNKRIKLTDLESHSDYHAAKRLNRELNFKNTLDGSVNRSKNCSRNDISRYLKRNS</sequence>
<dbReference type="GO" id="GO:0005634">
    <property type="term" value="C:nucleus"/>
    <property type="evidence" value="ECO:0007669"/>
    <property type="project" value="UniProtKB-SubCell"/>
</dbReference>
<feature type="domain" description="UBZ3-type" evidence="7">
    <location>
        <begin position="157"/>
        <end position="191"/>
    </location>
</feature>
<name>A0ABD2NBI8_9CUCU</name>
<evidence type="ECO:0000259" key="7">
    <source>
        <dbReference type="PROSITE" id="PS51907"/>
    </source>
</evidence>
<dbReference type="EMBL" id="JABFTP020000083">
    <property type="protein sequence ID" value="KAL3275972.1"/>
    <property type="molecule type" value="Genomic_DNA"/>
</dbReference>
<evidence type="ECO:0000256" key="4">
    <source>
        <dbReference type="ARBA" id="ARBA00022763"/>
    </source>
</evidence>
<evidence type="ECO:0000256" key="5">
    <source>
        <dbReference type="ARBA" id="ARBA00023204"/>
    </source>
</evidence>
<keyword evidence="3" id="KW-0479">Metal-binding</keyword>
<keyword evidence="4" id="KW-0227">DNA damage</keyword>
<feature type="domain" description="UBZ3-type" evidence="7">
    <location>
        <begin position="85"/>
        <end position="119"/>
    </location>
</feature>
<evidence type="ECO:0000256" key="3">
    <source>
        <dbReference type="ARBA" id="ARBA00022723"/>
    </source>
</evidence>
<dbReference type="Pfam" id="PF18439">
    <property type="entry name" value="zf_UBZ"/>
    <property type="match status" value="2"/>
</dbReference>
<evidence type="ECO:0000256" key="1">
    <source>
        <dbReference type="ARBA" id="ARBA00004123"/>
    </source>
</evidence>
<evidence type="ECO:0000256" key="6">
    <source>
        <dbReference type="ARBA" id="ARBA00023242"/>
    </source>
</evidence>
<dbReference type="GO" id="GO:0016740">
    <property type="term" value="F:transferase activity"/>
    <property type="evidence" value="ECO:0007669"/>
    <property type="project" value="UniProtKB-KW"/>
</dbReference>
<reference evidence="8 9" key="1">
    <citation type="journal article" date="2021" name="BMC Biol.">
        <title>Horizontally acquired antibacterial genes associated with adaptive radiation of ladybird beetles.</title>
        <authorList>
            <person name="Li H.S."/>
            <person name="Tang X.F."/>
            <person name="Huang Y.H."/>
            <person name="Xu Z.Y."/>
            <person name="Chen M.L."/>
            <person name="Du X.Y."/>
            <person name="Qiu B.Y."/>
            <person name="Chen P.T."/>
            <person name="Zhang W."/>
            <person name="Slipinski A."/>
            <person name="Escalona H.E."/>
            <person name="Waterhouse R.M."/>
            <person name="Zwick A."/>
            <person name="Pang H."/>
        </authorList>
    </citation>
    <scope>NUCLEOTIDE SEQUENCE [LARGE SCALE GENOMIC DNA]</scope>
    <source>
        <strain evidence="8">SYSU2018</strain>
    </source>
</reference>
<evidence type="ECO:0000256" key="2">
    <source>
        <dbReference type="ARBA" id="ARBA00022679"/>
    </source>
</evidence>
<comment type="subcellular location">
    <subcellularLocation>
        <location evidence="1">Nucleus</location>
    </subcellularLocation>
</comment>